<organism evidence="3 4">
    <name type="scientific">Hungatella hathewayi WAL-18680</name>
    <dbReference type="NCBI Taxonomy" id="742737"/>
    <lineage>
        <taxon>Bacteria</taxon>
        <taxon>Bacillati</taxon>
        <taxon>Bacillota</taxon>
        <taxon>Clostridia</taxon>
        <taxon>Lachnospirales</taxon>
        <taxon>Lachnospiraceae</taxon>
        <taxon>Hungatella</taxon>
    </lineage>
</organism>
<dbReference type="PATRIC" id="fig|742737.3.peg.4464"/>
<feature type="domain" description="YARHG" evidence="2">
    <location>
        <begin position="276"/>
        <end position="358"/>
    </location>
</feature>
<gene>
    <name evidence="3" type="ORF">HMPREF9473_04480</name>
</gene>
<sequence length="358" mass="41493">MRKRKKLRRLAACSFLCLFVLMAASLYLFHKADTKTLWDVLPGIQSSAKVQDFCENLIMVGEHIPEDGQAANFATAITMMGSVAMAAETAQSESIHDQILSQYTVALYRSQLLKREGKVSPLEYELYKIPFKTGQTALMQRVLPNLQKRIGLPEGFMSQEAIESQLQEQQEEEQKLQQYKEEHLYGRYYQYGNFNSYLEISQSADETYDMITFVLQSAEDVLEIQQEFRYKEDSNKFQTQYSAYGRSEFELVEDDVIQVTKGGVETPATYIRLNSSDFIIFDSSTRKLSAQEAAALDEHNRWLAKNEIYARHGYPFQNEELNQYFSGKRWYQRGEYAAEDFQESSLSEIERYNVDLLN</sequence>
<dbReference type="Pfam" id="PF13308">
    <property type="entry name" value="YARHG"/>
    <property type="match status" value="1"/>
</dbReference>
<accession>G5ILV2</accession>
<dbReference type="InterPro" id="IPR038434">
    <property type="entry name" value="YARHG_sf"/>
</dbReference>
<dbReference type="EMBL" id="ADLN01000120">
    <property type="protein sequence ID" value="EHI57371.1"/>
    <property type="molecule type" value="Genomic_DNA"/>
</dbReference>
<name>G5ILV2_9FIRM</name>
<protein>
    <recommendedName>
        <fullName evidence="2">YARHG domain-containing protein</fullName>
    </recommendedName>
</protein>
<dbReference type="OrthoDB" id="517663at2"/>
<dbReference type="HOGENOM" id="CLU_773336_0_0_9"/>
<proteinExistence type="predicted"/>
<evidence type="ECO:0000313" key="4">
    <source>
        <dbReference type="Proteomes" id="UP000005384"/>
    </source>
</evidence>
<comment type="caution">
    <text evidence="3">The sequence shown here is derived from an EMBL/GenBank/DDBJ whole genome shotgun (WGS) entry which is preliminary data.</text>
</comment>
<evidence type="ECO:0000256" key="1">
    <source>
        <dbReference type="SAM" id="SignalP"/>
    </source>
</evidence>
<dbReference type="Proteomes" id="UP000005384">
    <property type="component" value="Unassembled WGS sequence"/>
</dbReference>
<dbReference type="AlphaFoldDB" id="G5ILV2"/>
<keyword evidence="1" id="KW-0732">Signal</keyword>
<dbReference type="Gene3D" id="1.20.58.1690">
    <property type="match status" value="1"/>
</dbReference>
<feature type="signal peptide" evidence="1">
    <location>
        <begin position="1"/>
        <end position="23"/>
    </location>
</feature>
<dbReference type="SMART" id="SM01324">
    <property type="entry name" value="YARHG"/>
    <property type="match status" value="1"/>
</dbReference>
<dbReference type="InterPro" id="IPR025582">
    <property type="entry name" value="YARHG_dom"/>
</dbReference>
<reference evidence="3 4" key="1">
    <citation type="submission" date="2011-08" db="EMBL/GenBank/DDBJ databases">
        <title>The Genome Sequence of Clostridium hathewayi WAL-18680.</title>
        <authorList>
            <consortium name="The Broad Institute Genome Sequencing Platform"/>
            <person name="Earl A."/>
            <person name="Ward D."/>
            <person name="Feldgarden M."/>
            <person name="Gevers D."/>
            <person name="Finegold S.M."/>
            <person name="Summanen P.H."/>
            <person name="Molitoris D.R."/>
            <person name="Song M."/>
            <person name="Daigneault M."/>
            <person name="Allen-Vercoe E."/>
            <person name="Young S.K."/>
            <person name="Zeng Q."/>
            <person name="Gargeya S."/>
            <person name="Fitzgerald M."/>
            <person name="Haas B."/>
            <person name="Abouelleil A."/>
            <person name="Alvarado L."/>
            <person name="Arachchi H.M."/>
            <person name="Berlin A."/>
            <person name="Brown A."/>
            <person name="Chapman S.B."/>
            <person name="Chen Z."/>
            <person name="Dunbar C."/>
            <person name="Freedman E."/>
            <person name="Gearin G."/>
            <person name="Gellesch M."/>
            <person name="Goldberg J."/>
            <person name="Griggs A."/>
            <person name="Gujja S."/>
            <person name="Heiman D."/>
            <person name="Howarth C."/>
            <person name="Larson L."/>
            <person name="Lui A."/>
            <person name="MacDonald P.J.P."/>
            <person name="Montmayeur A."/>
            <person name="Murphy C."/>
            <person name="Neiman D."/>
            <person name="Pearson M."/>
            <person name="Priest M."/>
            <person name="Roberts A."/>
            <person name="Saif S."/>
            <person name="Shea T."/>
            <person name="Shenoy N."/>
            <person name="Sisk P."/>
            <person name="Stolte C."/>
            <person name="Sykes S."/>
            <person name="Wortman J."/>
            <person name="Nusbaum C."/>
            <person name="Birren B."/>
        </authorList>
    </citation>
    <scope>NUCLEOTIDE SEQUENCE [LARGE SCALE GENOMIC DNA]</scope>
    <source>
        <strain evidence="3 4">WAL-18680</strain>
    </source>
</reference>
<dbReference type="RefSeq" id="WP_006782468.1">
    <property type="nucleotide sequence ID" value="NZ_CP040506.1"/>
</dbReference>
<evidence type="ECO:0000313" key="3">
    <source>
        <dbReference type="EMBL" id="EHI57371.1"/>
    </source>
</evidence>
<evidence type="ECO:0000259" key="2">
    <source>
        <dbReference type="SMART" id="SM01324"/>
    </source>
</evidence>
<keyword evidence="4" id="KW-1185">Reference proteome</keyword>
<feature type="chain" id="PRO_5038681811" description="YARHG domain-containing protein" evidence="1">
    <location>
        <begin position="24"/>
        <end position="358"/>
    </location>
</feature>